<dbReference type="RefSeq" id="XP_005537952.1">
    <property type="nucleotide sequence ID" value="XM_005537895.1"/>
</dbReference>
<keyword evidence="3 9" id="KW-0378">Hydrolase</keyword>
<dbReference type="PROSITE" id="PS00039">
    <property type="entry name" value="DEAD_ATP_HELICASE"/>
    <property type="match status" value="1"/>
</dbReference>
<dbReference type="InterPro" id="IPR014014">
    <property type="entry name" value="RNA_helicase_DEAD_Q_motif"/>
</dbReference>
<proteinExistence type="inferred from homology"/>
<dbReference type="InterPro" id="IPR014001">
    <property type="entry name" value="Helicase_ATP-bd"/>
</dbReference>
<dbReference type="EMBL" id="AP006498">
    <property type="protein sequence ID" value="BAM81916.1"/>
    <property type="molecule type" value="Genomic_DNA"/>
</dbReference>
<dbReference type="CDD" id="cd17963">
    <property type="entry name" value="DEADc_DDX19_DDX25"/>
    <property type="match status" value="1"/>
</dbReference>
<feature type="compositionally biased region" description="Low complexity" evidence="10">
    <location>
        <begin position="19"/>
        <end position="59"/>
    </location>
</feature>
<evidence type="ECO:0000256" key="7">
    <source>
        <dbReference type="ARBA" id="ARBA00047984"/>
    </source>
</evidence>
<dbReference type="KEGG" id="cme:CYME_CMP328C"/>
<dbReference type="STRING" id="280699.M1UVD6"/>
<dbReference type="GO" id="GO:0016787">
    <property type="term" value="F:hydrolase activity"/>
    <property type="evidence" value="ECO:0007669"/>
    <property type="project" value="UniProtKB-KW"/>
</dbReference>
<feature type="compositionally biased region" description="Acidic residues" evidence="10">
    <location>
        <begin position="124"/>
        <end position="133"/>
    </location>
</feature>
<dbReference type="AlphaFoldDB" id="M1UVD6"/>
<reference evidence="14 15" key="1">
    <citation type="journal article" date="2004" name="Nature">
        <title>Genome sequence of the ultrasmall unicellular red alga Cyanidioschyzon merolae 10D.</title>
        <authorList>
            <person name="Matsuzaki M."/>
            <person name="Misumi O."/>
            <person name="Shin-i T."/>
            <person name="Maruyama S."/>
            <person name="Takahara M."/>
            <person name="Miyagishima S."/>
            <person name="Mori T."/>
            <person name="Nishida K."/>
            <person name="Yagisawa F."/>
            <person name="Nishida K."/>
            <person name="Yoshida Y."/>
            <person name="Nishimura Y."/>
            <person name="Nakao S."/>
            <person name="Kobayashi T."/>
            <person name="Momoyama Y."/>
            <person name="Higashiyama T."/>
            <person name="Minoda A."/>
            <person name="Sano M."/>
            <person name="Nomoto H."/>
            <person name="Oishi K."/>
            <person name="Hayashi H."/>
            <person name="Ohta F."/>
            <person name="Nishizaka S."/>
            <person name="Haga S."/>
            <person name="Miura S."/>
            <person name="Morishita T."/>
            <person name="Kabeya Y."/>
            <person name="Terasawa K."/>
            <person name="Suzuki Y."/>
            <person name="Ishii Y."/>
            <person name="Asakawa S."/>
            <person name="Takano H."/>
            <person name="Ohta N."/>
            <person name="Kuroiwa H."/>
            <person name="Tanaka K."/>
            <person name="Shimizu N."/>
            <person name="Sugano S."/>
            <person name="Sato N."/>
            <person name="Nozaki H."/>
            <person name="Ogasawara N."/>
            <person name="Kohara Y."/>
            <person name="Kuroiwa T."/>
        </authorList>
    </citation>
    <scope>NUCLEOTIDE SEQUENCE [LARGE SCALE GENOMIC DNA]</scope>
    <source>
        <strain evidence="14 15">10D</strain>
    </source>
</reference>
<dbReference type="PROSITE" id="PS51195">
    <property type="entry name" value="Q_MOTIF"/>
    <property type="match status" value="1"/>
</dbReference>
<feature type="region of interest" description="Disordered" evidence="10">
    <location>
        <begin position="1"/>
        <end position="143"/>
    </location>
</feature>
<evidence type="ECO:0000259" key="13">
    <source>
        <dbReference type="PROSITE" id="PS51195"/>
    </source>
</evidence>
<dbReference type="SMART" id="SM00490">
    <property type="entry name" value="HELICc"/>
    <property type="match status" value="1"/>
</dbReference>
<evidence type="ECO:0000256" key="1">
    <source>
        <dbReference type="ARBA" id="ARBA00012552"/>
    </source>
</evidence>
<reference evidence="14 15" key="2">
    <citation type="journal article" date="2007" name="BMC Biol.">
        <title>A 100%-complete sequence reveals unusually simple genomic features in the hot-spring red alga Cyanidioschyzon merolae.</title>
        <authorList>
            <person name="Nozaki H."/>
            <person name="Takano H."/>
            <person name="Misumi O."/>
            <person name="Terasawa K."/>
            <person name="Matsuzaki M."/>
            <person name="Maruyama S."/>
            <person name="Nishida K."/>
            <person name="Yagisawa F."/>
            <person name="Yoshida Y."/>
            <person name="Fujiwara T."/>
            <person name="Takio S."/>
            <person name="Tamura K."/>
            <person name="Chung S.J."/>
            <person name="Nakamura S."/>
            <person name="Kuroiwa H."/>
            <person name="Tanaka K."/>
            <person name="Sato N."/>
            <person name="Kuroiwa T."/>
        </authorList>
    </citation>
    <scope>NUCLEOTIDE SEQUENCE [LARGE SCALE GENOMIC DNA]</scope>
    <source>
        <strain evidence="14 15">10D</strain>
    </source>
</reference>
<dbReference type="InterPro" id="IPR027417">
    <property type="entry name" value="P-loop_NTPase"/>
</dbReference>
<comment type="catalytic activity">
    <reaction evidence="7">
        <text>ATP + H2O = ADP + phosphate + H(+)</text>
        <dbReference type="Rhea" id="RHEA:13065"/>
        <dbReference type="ChEBI" id="CHEBI:15377"/>
        <dbReference type="ChEBI" id="CHEBI:15378"/>
        <dbReference type="ChEBI" id="CHEBI:30616"/>
        <dbReference type="ChEBI" id="CHEBI:43474"/>
        <dbReference type="ChEBI" id="CHEBI:456216"/>
        <dbReference type="EC" id="3.6.4.13"/>
    </reaction>
</comment>
<feature type="domain" description="DEAD-box RNA helicase Q" evidence="13">
    <location>
        <begin position="164"/>
        <end position="192"/>
    </location>
</feature>
<dbReference type="PANTHER" id="PTHR47958">
    <property type="entry name" value="ATP-DEPENDENT RNA HELICASE DBP3"/>
    <property type="match status" value="1"/>
</dbReference>
<comment type="similarity">
    <text evidence="9">Belongs to the DEAD box helicase family.</text>
</comment>
<gene>
    <name evidence="14" type="ORF">CYME_CMP328C</name>
</gene>
<dbReference type="InterPro" id="IPR001650">
    <property type="entry name" value="Helicase_C-like"/>
</dbReference>
<dbReference type="EC" id="3.6.4.13" evidence="1"/>
<dbReference type="Pfam" id="PF00271">
    <property type="entry name" value="Helicase_C"/>
    <property type="match status" value="1"/>
</dbReference>
<dbReference type="SUPFAM" id="SSF52540">
    <property type="entry name" value="P-loop containing nucleoside triphosphate hydrolases"/>
    <property type="match status" value="1"/>
</dbReference>
<evidence type="ECO:0000256" key="4">
    <source>
        <dbReference type="ARBA" id="ARBA00022806"/>
    </source>
</evidence>
<keyword evidence="5 9" id="KW-0067">ATP-binding</keyword>
<evidence type="ECO:0000259" key="12">
    <source>
        <dbReference type="PROSITE" id="PS51194"/>
    </source>
</evidence>
<feature type="short sequence motif" description="Q motif" evidence="8">
    <location>
        <begin position="164"/>
        <end position="192"/>
    </location>
</feature>
<evidence type="ECO:0000256" key="9">
    <source>
        <dbReference type="RuleBase" id="RU000492"/>
    </source>
</evidence>
<dbReference type="HOGENOM" id="CLU_003041_1_0_1"/>
<evidence type="ECO:0000256" key="2">
    <source>
        <dbReference type="ARBA" id="ARBA00022741"/>
    </source>
</evidence>
<dbReference type="GeneID" id="16995903"/>
<keyword evidence="6" id="KW-0694">RNA-binding</keyword>
<evidence type="ECO:0000256" key="10">
    <source>
        <dbReference type="SAM" id="MobiDB-lite"/>
    </source>
</evidence>
<feature type="domain" description="Helicase ATP-binding" evidence="11">
    <location>
        <begin position="197"/>
        <end position="369"/>
    </location>
</feature>
<dbReference type="FunFam" id="3.40.50.300:FF:000849">
    <property type="entry name" value="ATP-dependent RNA helicase DBP5"/>
    <property type="match status" value="1"/>
</dbReference>
<protein>
    <recommendedName>
        <fullName evidence="1">RNA helicase</fullName>
        <ecNumber evidence="1">3.6.4.13</ecNumber>
    </recommendedName>
</protein>
<dbReference type="InterPro" id="IPR011545">
    <property type="entry name" value="DEAD/DEAH_box_helicase_dom"/>
</dbReference>
<evidence type="ECO:0000259" key="11">
    <source>
        <dbReference type="PROSITE" id="PS51192"/>
    </source>
</evidence>
<dbReference type="PROSITE" id="PS51192">
    <property type="entry name" value="HELICASE_ATP_BIND_1"/>
    <property type="match status" value="1"/>
</dbReference>
<evidence type="ECO:0000256" key="5">
    <source>
        <dbReference type="ARBA" id="ARBA00022840"/>
    </source>
</evidence>
<keyword evidence="2 9" id="KW-0547">Nucleotide-binding</keyword>
<dbReference type="Gramene" id="CMP328CT">
    <property type="protein sequence ID" value="CMP328CT"/>
    <property type="gene ID" value="CMP328C"/>
</dbReference>
<dbReference type="OrthoDB" id="10265785at2759"/>
<dbReference type="Gene3D" id="3.40.50.300">
    <property type="entry name" value="P-loop containing nucleotide triphosphate hydrolases"/>
    <property type="match status" value="2"/>
</dbReference>
<feature type="compositionally biased region" description="Polar residues" evidence="10">
    <location>
        <begin position="7"/>
        <end position="17"/>
    </location>
</feature>
<feature type="domain" description="Helicase C-terminal" evidence="12">
    <location>
        <begin position="380"/>
        <end position="550"/>
    </location>
</feature>
<evidence type="ECO:0000256" key="3">
    <source>
        <dbReference type="ARBA" id="ARBA00022801"/>
    </source>
</evidence>
<keyword evidence="15" id="KW-1185">Reference proteome</keyword>
<name>M1UVD6_CYAM1</name>
<organism evidence="14 15">
    <name type="scientific">Cyanidioschyzon merolae (strain NIES-3377 / 10D)</name>
    <name type="common">Unicellular red alga</name>
    <dbReference type="NCBI Taxonomy" id="280699"/>
    <lineage>
        <taxon>Eukaryota</taxon>
        <taxon>Rhodophyta</taxon>
        <taxon>Bangiophyceae</taxon>
        <taxon>Cyanidiales</taxon>
        <taxon>Cyanidiaceae</taxon>
        <taxon>Cyanidioschyzon</taxon>
    </lineage>
</organism>
<feature type="compositionally biased region" description="Basic and acidic residues" evidence="10">
    <location>
        <begin position="77"/>
        <end position="86"/>
    </location>
</feature>
<dbReference type="PROSITE" id="PS51194">
    <property type="entry name" value="HELICASE_CTER"/>
    <property type="match status" value="1"/>
</dbReference>
<dbReference type="Proteomes" id="UP000007014">
    <property type="component" value="Chromosome 16"/>
</dbReference>
<accession>M1UVD6</accession>
<dbReference type="GO" id="GO:0003724">
    <property type="term" value="F:RNA helicase activity"/>
    <property type="evidence" value="ECO:0007669"/>
    <property type="project" value="UniProtKB-EC"/>
</dbReference>
<feature type="compositionally biased region" description="Polar residues" evidence="10">
    <location>
        <begin position="97"/>
        <end position="113"/>
    </location>
</feature>
<keyword evidence="4 9" id="KW-0347">Helicase</keyword>
<evidence type="ECO:0000256" key="8">
    <source>
        <dbReference type="PROSITE-ProRule" id="PRU00552"/>
    </source>
</evidence>
<dbReference type="SMART" id="SM00487">
    <property type="entry name" value="DEXDc"/>
    <property type="match status" value="1"/>
</dbReference>
<dbReference type="eggNOG" id="KOG0332">
    <property type="taxonomic scope" value="Eukaryota"/>
</dbReference>
<dbReference type="GO" id="GO:0005524">
    <property type="term" value="F:ATP binding"/>
    <property type="evidence" value="ECO:0007669"/>
    <property type="project" value="UniProtKB-KW"/>
</dbReference>
<dbReference type="Pfam" id="PF00270">
    <property type="entry name" value="DEAD"/>
    <property type="match status" value="1"/>
</dbReference>
<dbReference type="OMA" id="IAAETRW"/>
<evidence type="ECO:0000313" key="14">
    <source>
        <dbReference type="EMBL" id="BAM81916.1"/>
    </source>
</evidence>
<dbReference type="CDD" id="cd18787">
    <property type="entry name" value="SF2_C_DEAD"/>
    <property type="match status" value="1"/>
</dbReference>
<evidence type="ECO:0000256" key="6">
    <source>
        <dbReference type="ARBA" id="ARBA00022884"/>
    </source>
</evidence>
<dbReference type="GO" id="GO:0003723">
    <property type="term" value="F:RNA binding"/>
    <property type="evidence" value="ECO:0007669"/>
    <property type="project" value="UniProtKB-KW"/>
</dbReference>
<dbReference type="InterPro" id="IPR000629">
    <property type="entry name" value="RNA-helicase_DEAD-box_CS"/>
</dbReference>
<sequence length="559" mass="61118">MADRVVQMSSSDVTTRNGAAPAAASATAVKRTESPPGSSAEAAVPAAAAETSSPSSQAESNEEASKQEDQVISQLERLPRLGRGHESTGASAARKTSAPTTAASEDACKTSSAHGAGNNNEDDKGNEDDDVDEPLPLRGLNEVEGADQVEVTLSDDRALYTSAATFEELGLPVELLQGVYSMKFSKPSKVQAVSLPMILAAPPRNLIAQAHNGSGKTACFVLGMLSRVDTTKDVPQALCLVPTRELARQIRDVIMNLGKYTGCRVYLAVKQGEEERSQPRVTSIRDHIIVGTPGRVMDLLRHRVFSGKTIRILVLDEADEMIDTQGMGDQTLRIKKLLSPDVQTLLFSATYPDHVRDFALKVVPNANQITVKREQLSLDNVKQFYIDCGSSEGRFQVLSDIYGSLRIGQSIIFVERRRDASELARRMRADGHSVALLHGGDMTPEERDRVIDSFRAGTDRILISTSVLSRGVDVLATTVVMNYDLPRDRTGHADPETYLHRVGRTGRFGRKGIAINFIYDHWSRQLLQEIEQYYGDRCHIQAVANVEELVSILEDEANF</sequence>
<evidence type="ECO:0000313" key="15">
    <source>
        <dbReference type="Proteomes" id="UP000007014"/>
    </source>
</evidence>